<evidence type="ECO:0000313" key="1">
    <source>
        <dbReference type="EMBL" id="CAG7820659.1"/>
    </source>
</evidence>
<comment type="caution">
    <text evidence="1">The sequence shown here is derived from an EMBL/GenBank/DDBJ whole genome shotgun (WGS) entry which is preliminary data.</text>
</comment>
<sequence length="81" mass="9204">LELANPIQRQALIENYGKPNSVQVNIVKSYFAELGIVQEYQKCMALKGRNIENIITNIPETVYGKEIAPIYQALLRKILTL</sequence>
<proteinExistence type="predicted"/>
<reference evidence="1" key="1">
    <citation type="submission" date="2021-06" db="EMBL/GenBank/DDBJ databases">
        <authorList>
            <person name="Hodson N. C."/>
            <person name="Mongue J. A."/>
            <person name="Jaron S. K."/>
        </authorList>
    </citation>
    <scope>NUCLEOTIDE SEQUENCE</scope>
</reference>
<organism evidence="1 2">
    <name type="scientific">Allacma fusca</name>
    <dbReference type="NCBI Taxonomy" id="39272"/>
    <lineage>
        <taxon>Eukaryota</taxon>
        <taxon>Metazoa</taxon>
        <taxon>Ecdysozoa</taxon>
        <taxon>Arthropoda</taxon>
        <taxon>Hexapoda</taxon>
        <taxon>Collembola</taxon>
        <taxon>Symphypleona</taxon>
        <taxon>Sminthuridae</taxon>
        <taxon>Allacma</taxon>
    </lineage>
</organism>
<dbReference type="AlphaFoldDB" id="A0A8J2KWS5"/>
<feature type="non-terminal residue" evidence="1">
    <location>
        <position position="1"/>
    </location>
</feature>
<accession>A0A8J2KWS5</accession>
<evidence type="ECO:0000313" key="2">
    <source>
        <dbReference type="Proteomes" id="UP000708208"/>
    </source>
</evidence>
<gene>
    <name evidence="1" type="ORF">AFUS01_LOCUS31040</name>
</gene>
<dbReference type="Proteomes" id="UP000708208">
    <property type="component" value="Unassembled WGS sequence"/>
</dbReference>
<dbReference type="EMBL" id="CAJVCH010486174">
    <property type="protein sequence ID" value="CAG7820659.1"/>
    <property type="molecule type" value="Genomic_DNA"/>
</dbReference>
<protein>
    <submittedName>
        <fullName evidence="1">Uncharacterized protein</fullName>
    </submittedName>
</protein>
<name>A0A8J2KWS5_9HEXA</name>
<keyword evidence="2" id="KW-1185">Reference proteome</keyword>